<dbReference type="EMBL" id="KZ110591">
    <property type="protein sequence ID" value="OSX67474.1"/>
    <property type="molecule type" value="Genomic_DNA"/>
</dbReference>
<dbReference type="SMART" id="SM00256">
    <property type="entry name" value="FBOX"/>
    <property type="match status" value="1"/>
</dbReference>
<dbReference type="GeneID" id="36327461"/>
<reference evidence="2 3" key="1">
    <citation type="submission" date="2017-04" db="EMBL/GenBank/DDBJ databases">
        <title>Genome Sequence of the Model Brown-Rot Fungus Postia placenta SB12.</title>
        <authorList>
            <consortium name="DOE Joint Genome Institute"/>
            <person name="Gaskell J."/>
            <person name="Kersten P."/>
            <person name="Larrondo L.F."/>
            <person name="Canessa P."/>
            <person name="Martinez D."/>
            <person name="Hibbett D."/>
            <person name="Schmoll M."/>
            <person name="Kubicek C.P."/>
            <person name="Martinez A.T."/>
            <person name="Yadav J."/>
            <person name="Master E."/>
            <person name="Magnuson J.K."/>
            <person name="James T."/>
            <person name="Yaver D."/>
            <person name="Berka R."/>
            <person name="Labutti K."/>
            <person name="Lipzen A."/>
            <person name="Aerts A."/>
            <person name="Barry K."/>
            <person name="Henrissat B."/>
            <person name="Blanchette R."/>
            <person name="Grigoriev I."/>
            <person name="Cullen D."/>
        </authorList>
    </citation>
    <scope>NUCLEOTIDE SEQUENCE [LARGE SCALE GENOMIC DNA]</scope>
    <source>
        <strain evidence="2 3">MAD-698-R-SB12</strain>
    </source>
</reference>
<dbReference type="SUPFAM" id="SSF50969">
    <property type="entry name" value="YVTN repeat-like/Quinoprotein amine dehydrogenase"/>
    <property type="match status" value="1"/>
</dbReference>
<protein>
    <recommendedName>
        <fullName evidence="1">F-box domain-containing protein</fullName>
    </recommendedName>
</protein>
<proteinExistence type="predicted"/>
<dbReference type="Proteomes" id="UP000194127">
    <property type="component" value="Unassembled WGS sequence"/>
</dbReference>
<name>A0A1X6NFS9_9APHY</name>
<dbReference type="Pfam" id="PF00646">
    <property type="entry name" value="F-box"/>
    <property type="match status" value="1"/>
</dbReference>
<feature type="domain" description="F-box" evidence="1">
    <location>
        <begin position="1"/>
        <end position="45"/>
    </location>
</feature>
<evidence type="ECO:0000259" key="1">
    <source>
        <dbReference type="PROSITE" id="PS50181"/>
    </source>
</evidence>
<dbReference type="SUPFAM" id="SSF81383">
    <property type="entry name" value="F-box domain"/>
    <property type="match status" value="1"/>
</dbReference>
<dbReference type="RefSeq" id="XP_024344268.1">
    <property type="nucleotide sequence ID" value="XM_024482512.1"/>
</dbReference>
<evidence type="ECO:0000313" key="2">
    <source>
        <dbReference type="EMBL" id="OSX67474.1"/>
    </source>
</evidence>
<evidence type="ECO:0000313" key="3">
    <source>
        <dbReference type="Proteomes" id="UP000194127"/>
    </source>
</evidence>
<dbReference type="InterPro" id="IPR001810">
    <property type="entry name" value="F-box_dom"/>
</dbReference>
<dbReference type="InterPro" id="IPR036047">
    <property type="entry name" value="F-box-like_dom_sf"/>
</dbReference>
<dbReference type="PROSITE" id="PS50181">
    <property type="entry name" value="FBOX"/>
    <property type="match status" value="1"/>
</dbReference>
<accession>A0A1X6NFS9</accession>
<gene>
    <name evidence="2" type="ORF">POSPLADRAFT_1072373</name>
</gene>
<organism evidence="2 3">
    <name type="scientific">Postia placenta MAD-698-R-SB12</name>
    <dbReference type="NCBI Taxonomy" id="670580"/>
    <lineage>
        <taxon>Eukaryota</taxon>
        <taxon>Fungi</taxon>
        <taxon>Dikarya</taxon>
        <taxon>Basidiomycota</taxon>
        <taxon>Agaricomycotina</taxon>
        <taxon>Agaricomycetes</taxon>
        <taxon>Polyporales</taxon>
        <taxon>Adustoporiaceae</taxon>
        <taxon>Rhodonia</taxon>
    </lineage>
</organism>
<dbReference type="AlphaFoldDB" id="A0A1X6NFS9"/>
<keyword evidence="3" id="KW-1185">Reference proteome</keyword>
<dbReference type="OrthoDB" id="2757285at2759"/>
<dbReference type="InterPro" id="IPR011044">
    <property type="entry name" value="Quino_amine_DH_bsu"/>
</dbReference>
<dbReference type="STRING" id="670580.A0A1X6NFS9"/>
<sequence length="500" mass="56587">MGLFLLPVELLEVILVHLPVRDILICKLVCSALAQVVRGSSWIQYKLDLFAIGAIDGPECKLPIAEKSRRLKELQNAWRNPRFTSTYIIDCDPYMHAVLGDTVVQWTPTDDMHFIRIPSNIRLVHDDCWSINGPELGFQIYVPYGDPSQDLLAIVELTEEDEESYLGRIRLLSMLSHKPHPLAAEPILEADTSADDEAAASSLCISSDFILWQVIQAQFNGRSSRFRIWNWKTGTLLWDLQAHNGRVPIPTSFAFLDDQHILFSTIQRELPRITDGRRVCEVWVALQNGLSPVPRTVPTAPFGITPEDMLFGIVMGVRGIGLQHMETMSMYNLFVPVSVLRSCLHRTQGGSGRRVWPWKEWGPTRTRMLPPTQHLHGVCGSILGWRAIIEQASTGRDLCYNVYDFNPYTLPRDLELAEEPATHSGGGRGSHVVNETSHIRTPNDFREVVSTSLPYRVTQVHVSVTSRPGEHIHTEAFLWEDGIAVVDRTEETCQYRFLTF</sequence>
<dbReference type="CDD" id="cd09917">
    <property type="entry name" value="F-box_SF"/>
    <property type="match status" value="1"/>
</dbReference>